<dbReference type="SUPFAM" id="SSF69255">
    <property type="entry name" value="gp5 N-terminal domain-like"/>
    <property type="match status" value="1"/>
</dbReference>
<organism evidence="3 4">
    <name type="scientific">Lentzea fradiae</name>
    <dbReference type="NCBI Taxonomy" id="200378"/>
    <lineage>
        <taxon>Bacteria</taxon>
        <taxon>Bacillati</taxon>
        <taxon>Actinomycetota</taxon>
        <taxon>Actinomycetes</taxon>
        <taxon>Pseudonocardiales</taxon>
        <taxon>Pseudonocardiaceae</taxon>
        <taxon>Lentzea</taxon>
    </lineage>
</organism>
<dbReference type="STRING" id="200378.SAMN05216553_101719"/>
<reference evidence="4" key="1">
    <citation type="submission" date="2016-10" db="EMBL/GenBank/DDBJ databases">
        <authorList>
            <person name="Varghese N."/>
            <person name="Submissions S."/>
        </authorList>
    </citation>
    <scope>NUCLEOTIDE SEQUENCE [LARGE SCALE GENOMIC DNA]</scope>
    <source>
        <strain evidence="4">CGMCC 4.3506</strain>
    </source>
</reference>
<dbReference type="InterPro" id="IPR037026">
    <property type="entry name" value="Vgr_OB-fold_dom_sf"/>
</dbReference>
<dbReference type="Pfam" id="PF04717">
    <property type="entry name" value="Phage_base_V"/>
    <property type="match status" value="1"/>
</dbReference>
<keyword evidence="4" id="KW-1185">Reference proteome</keyword>
<name>A0A1G7L924_9PSEU</name>
<gene>
    <name evidence="3" type="ORF">SAMN05216553_101719</name>
</gene>
<dbReference type="AlphaFoldDB" id="A0A1G7L924"/>
<dbReference type="Proteomes" id="UP000199623">
    <property type="component" value="Unassembled WGS sequence"/>
</dbReference>
<dbReference type="OrthoDB" id="1907165at2"/>
<dbReference type="SUPFAM" id="SSF69279">
    <property type="entry name" value="Phage tail proteins"/>
    <property type="match status" value="1"/>
</dbReference>
<evidence type="ECO:0000256" key="1">
    <source>
        <dbReference type="SAM" id="MobiDB-lite"/>
    </source>
</evidence>
<protein>
    <submittedName>
        <fullName evidence="3">Phage protein D</fullName>
    </submittedName>
</protein>
<dbReference type="EMBL" id="FNCC01000001">
    <property type="protein sequence ID" value="SDF45550.1"/>
    <property type="molecule type" value="Genomic_DNA"/>
</dbReference>
<feature type="region of interest" description="Disordered" evidence="1">
    <location>
        <begin position="1"/>
        <end position="23"/>
    </location>
</feature>
<dbReference type="InterPro" id="IPR006531">
    <property type="entry name" value="Gp5/Vgr_OB"/>
</dbReference>
<evidence type="ECO:0000259" key="2">
    <source>
        <dbReference type="Pfam" id="PF04717"/>
    </source>
</evidence>
<proteinExistence type="predicted"/>
<dbReference type="RefSeq" id="WP_090045477.1">
    <property type="nucleotide sequence ID" value="NZ_FNCC01000001.1"/>
</dbReference>
<feature type="domain" description="Gp5/Type VI secretion system Vgr protein OB-fold" evidence="2">
    <location>
        <begin position="431"/>
        <end position="502"/>
    </location>
</feature>
<accession>A0A1G7L924</accession>
<evidence type="ECO:0000313" key="4">
    <source>
        <dbReference type="Proteomes" id="UP000199623"/>
    </source>
</evidence>
<sequence>MSEPVETVANGEATGRPSVTVAGSPLRDEVSARLLRTVVDNDSHLPGMFELTFLDLDGSTLRKAGLAIGTAVEIGGAGPAGESLVLLAGEVTSVEGLLTGMTMRTVVRGYTREHRLQRVKRSRSFVNVTDSDVAQQIATQAGLVVGTIVPSTVTHAYLAQVNQTDWDFLDGRAREIGYEFGVTAEGFHFRPVTGGTATAPRPVAVSYPDKLISFRPRITAGNLTPDVEVRTWDPMARKAAAQVVTSPDGGEHSPGALAGKFSGGGLGGAVRGAVGAALSGDLSGAASGLSGALSSAGGMLGSPVGDLGPAPSPTANVRVGSPFASVTTMPVTGPVVAGAFGTDAASTFAEAEGEVKGNAAVQPGAWVEISGVQEVFSGAWRVSRARHVFDESEHGYRVVFSAHGRQDRSVVGLASKASAGERTLLGSVVCGVVADCADPLGKGRVKVTLPWLSPEFETDWAPNVQFTSGQRTGASFLPEVGDEVLVAFEFGDVRRPYVLGGMINDLTTWNVAASGPVFAGGPFAVTAAAGVQSGDLSSFLGPVGGGLGGTGSPMPGMPDMQGMGDLASAAGLPDMPDLSSAQGLQGMDLPSQAGSVVTPGLVSEIHHRGFVSSTGNSLLFYDIPMPLGGGAGGAGSPAAGGLAGAGLDAGLSAASSSGGPMGGTAGLDAAGSLAGGLGGAGGGQGGAAGPGAGALASAARLGSQNGEIGLTVDQVNAGVSLNASLVPGVSVCPMPSVSITAENGLVYLGAGQSGAAVINAGTAMGIVAQGTITLTAENVNVVGLLTVNGVPIPL</sequence>
<dbReference type="Gene3D" id="2.40.50.230">
    <property type="entry name" value="Gp5 N-terminal domain"/>
    <property type="match status" value="1"/>
</dbReference>
<evidence type="ECO:0000313" key="3">
    <source>
        <dbReference type="EMBL" id="SDF45550.1"/>
    </source>
</evidence>